<dbReference type="InterPro" id="IPR036680">
    <property type="entry name" value="SPOR-like_sf"/>
</dbReference>
<keyword evidence="5" id="KW-1185">Reference proteome</keyword>
<dbReference type="RefSeq" id="WP_245912856.1">
    <property type="nucleotide sequence ID" value="NZ_QBKS01000001.1"/>
</dbReference>
<feature type="domain" description="SPOR" evidence="3">
    <location>
        <begin position="236"/>
        <end position="321"/>
    </location>
</feature>
<dbReference type="Gene3D" id="3.30.70.1070">
    <property type="entry name" value="Sporulation related repeat"/>
    <property type="match status" value="1"/>
</dbReference>
<dbReference type="AlphaFoldDB" id="A0A2T6BH35"/>
<dbReference type="PROSITE" id="PS51724">
    <property type="entry name" value="SPOR"/>
    <property type="match status" value="1"/>
</dbReference>
<feature type="region of interest" description="Disordered" evidence="1">
    <location>
        <begin position="179"/>
        <end position="200"/>
    </location>
</feature>
<dbReference type="InterPro" id="IPR007730">
    <property type="entry name" value="SPOR-like_dom"/>
</dbReference>
<dbReference type="Pfam" id="PF05036">
    <property type="entry name" value="SPOR"/>
    <property type="match status" value="1"/>
</dbReference>
<keyword evidence="2" id="KW-1133">Transmembrane helix</keyword>
<dbReference type="Proteomes" id="UP000243978">
    <property type="component" value="Unassembled WGS sequence"/>
</dbReference>
<feature type="compositionally biased region" description="Low complexity" evidence="1">
    <location>
        <begin position="188"/>
        <end position="199"/>
    </location>
</feature>
<evidence type="ECO:0000256" key="1">
    <source>
        <dbReference type="SAM" id="MobiDB-lite"/>
    </source>
</evidence>
<evidence type="ECO:0000256" key="2">
    <source>
        <dbReference type="SAM" id="Phobius"/>
    </source>
</evidence>
<evidence type="ECO:0000313" key="4">
    <source>
        <dbReference type="EMBL" id="PTX55383.1"/>
    </source>
</evidence>
<comment type="caution">
    <text evidence="4">The sequence shown here is derived from an EMBL/GenBank/DDBJ whole genome shotgun (WGS) entry which is preliminary data.</text>
</comment>
<keyword evidence="2" id="KW-0812">Transmembrane</keyword>
<sequence length="321" mass="33340">MADLEFGAYDAPRAPEHQGMQGHVSRMMSFVGAGSSVVLVLGLAVWGYQLTVRDVSGVPVIRALEGPARVQPADPGGQLAQHTGLAVNSVQSAGTAAGPSPQVILAPEPIDLTQEDAIAPGDVEVEVDATGVVEEAVGTMVSLTDDIEPEDPVAEALALAEQLAAGQAPLDALDEEPRPDLARPILDPSVPGVRRSPVPQRKPEVDLASLQAEAAVAAATAALGGGGTPEELDASSIASGTRLVQLGAFDDQETARAEWDKIAARFEDYIEGKQRVIQEATSGGRTFYRLRAVGFEDLSASRRFCAVLVAANAACIPVLAR</sequence>
<dbReference type="GO" id="GO:0042834">
    <property type="term" value="F:peptidoglycan binding"/>
    <property type="evidence" value="ECO:0007669"/>
    <property type="project" value="InterPro"/>
</dbReference>
<dbReference type="EMBL" id="QBKS01000001">
    <property type="protein sequence ID" value="PTX55383.1"/>
    <property type="molecule type" value="Genomic_DNA"/>
</dbReference>
<evidence type="ECO:0000259" key="3">
    <source>
        <dbReference type="PROSITE" id="PS51724"/>
    </source>
</evidence>
<feature type="transmembrane region" description="Helical" evidence="2">
    <location>
        <begin position="27"/>
        <end position="48"/>
    </location>
</feature>
<protein>
    <submittedName>
        <fullName evidence="4">Sporulation related protein</fullName>
    </submittedName>
</protein>
<accession>A0A2T6BH35</accession>
<organism evidence="4 5">
    <name type="scientific">Litoreibacter ponti</name>
    <dbReference type="NCBI Taxonomy" id="1510457"/>
    <lineage>
        <taxon>Bacteria</taxon>
        <taxon>Pseudomonadati</taxon>
        <taxon>Pseudomonadota</taxon>
        <taxon>Alphaproteobacteria</taxon>
        <taxon>Rhodobacterales</taxon>
        <taxon>Roseobacteraceae</taxon>
        <taxon>Litoreibacter</taxon>
    </lineage>
</organism>
<evidence type="ECO:0000313" key="5">
    <source>
        <dbReference type="Proteomes" id="UP000243978"/>
    </source>
</evidence>
<name>A0A2T6BH35_9RHOB</name>
<reference evidence="4 5" key="1">
    <citation type="submission" date="2018-04" db="EMBL/GenBank/DDBJ databases">
        <title>Genomic Encyclopedia of Archaeal and Bacterial Type Strains, Phase II (KMG-II): from individual species to whole genera.</title>
        <authorList>
            <person name="Goeker M."/>
        </authorList>
    </citation>
    <scope>NUCLEOTIDE SEQUENCE [LARGE SCALE GENOMIC DNA]</scope>
    <source>
        <strain evidence="4 5">DSM 100977</strain>
    </source>
</reference>
<keyword evidence="2" id="KW-0472">Membrane</keyword>
<gene>
    <name evidence="4" type="ORF">C8N43_0016</name>
</gene>
<proteinExistence type="predicted"/>